<dbReference type="PANTHER" id="PTHR43133:SF51">
    <property type="entry name" value="RNA POLYMERASE SIGMA FACTOR"/>
    <property type="match status" value="1"/>
</dbReference>
<evidence type="ECO:0000259" key="5">
    <source>
        <dbReference type="Pfam" id="PF04542"/>
    </source>
</evidence>
<dbReference type="PANTHER" id="PTHR43133">
    <property type="entry name" value="RNA POLYMERASE ECF-TYPE SIGMA FACTO"/>
    <property type="match status" value="1"/>
</dbReference>
<evidence type="ECO:0000256" key="1">
    <source>
        <dbReference type="ARBA" id="ARBA00010641"/>
    </source>
</evidence>
<dbReference type="InterPro" id="IPR014284">
    <property type="entry name" value="RNA_pol_sigma-70_dom"/>
</dbReference>
<dbReference type="NCBIfam" id="TIGR02937">
    <property type="entry name" value="sigma70-ECF"/>
    <property type="match status" value="1"/>
</dbReference>
<accession>A0A0S8FVZ6</accession>
<name>A0A0S8FVZ6_UNCW3</name>
<evidence type="ECO:0000256" key="2">
    <source>
        <dbReference type="ARBA" id="ARBA00023015"/>
    </source>
</evidence>
<evidence type="ECO:0000259" key="6">
    <source>
        <dbReference type="Pfam" id="PF08281"/>
    </source>
</evidence>
<dbReference type="InterPro" id="IPR013324">
    <property type="entry name" value="RNA_pol_sigma_r3/r4-like"/>
</dbReference>
<dbReference type="EMBL" id="LJUJ01000001">
    <property type="protein sequence ID" value="KPK64839.1"/>
    <property type="molecule type" value="Genomic_DNA"/>
</dbReference>
<organism evidence="7 8">
    <name type="scientific">candidate division WOR_3 bacterium SM23_42</name>
    <dbReference type="NCBI Taxonomy" id="1703779"/>
    <lineage>
        <taxon>Bacteria</taxon>
        <taxon>Bacteria division WOR-3</taxon>
    </lineage>
</organism>
<dbReference type="GO" id="GO:0003677">
    <property type="term" value="F:DNA binding"/>
    <property type="evidence" value="ECO:0007669"/>
    <property type="project" value="InterPro"/>
</dbReference>
<dbReference type="AlphaFoldDB" id="A0A0S8FVZ6"/>
<evidence type="ECO:0000313" key="8">
    <source>
        <dbReference type="Proteomes" id="UP000051373"/>
    </source>
</evidence>
<dbReference type="Pfam" id="PF08281">
    <property type="entry name" value="Sigma70_r4_2"/>
    <property type="match status" value="1"/>
</dbReference>
<dbReference type="SUPFAM" id="SSF88659">
    <property type="entry name" value="Sigma3 and sigma4 domains of RNA polymerase sigma factors"/>
    <property type="match status" value="1"/>
</dbReference>
<comment type="similarity">
    <text evidence="1">Belongs to the sigma-70 factor family. ECF subfamily.</text>
</comment>
<evidence type="ECO:0000256" key="3">
    <source>
        <dbReference type="ARBA" id="ARBA00023082"/>
    </source>
</evidence>
<dbReference type="GO" id="GO:0016987">
    <property type="term" value="F:sigma factor activity"/>
    <property type="evidence" value="ECO:0007669"/>
    <property type="project" value="UniProtKB-KW"/>
</dbReference>
<evidence type="ECO:0008006" key="9">
    <source>
        <dbReference type="Google" id="ProtNLM"/>
    </source>
</evidence>
<comment type="caution">
    <text evidence="7">The sequence shown here is derived from an EMBL/GenBank/DDBJ whole genome shotgun (WGS) entry which is preliminary data.</text>
</comment>
<dbReference type="InterPro" id="IPR013249">
    <property type="entry name" value="RNA_pol_sigma70_r4_t2"/>
</dbReference>
<dbReference type="InterPro" id="IPR036388">
    <property type="entry name" value="WH-like_DNA-bd_sf"/>
</dbReference>
<dbReference type="SUPFAM" id="SSF88946">
    <property type="entry name" value="Sigma2 domain of RNA polymerase sigma factors"/>
    <property type="match status" value="1"/>
</dbReference>
<feature type="domain" description="RNA polymerase sigma factor 70 region 4 type 2" evidence="6">
    <location>
        <begin position="113"/>
        <end position="165"/>
    </location>
</feature>
<feature type="domain" description="RNA polymerase sigma-70 region 2" evidence="5">
    <location>
        <begin position="24"/>
        <end position="90"/>
    </location>
</feature>
<dbReference type="InterPro" id="IPR007627">
    <property type="entry name" value="RNA_pol_sigma70_r2"/>
</dbReference>
<dbReference type="STRING" id="1703779.AMJ83_01310"/>
<gene>
    <name evidence="7" type="ORF">AMJ83_01310</name>
</gene>
<evidence type="ECO:0000313" key="7">
    <source>
        <dbReference type="EMBL" id="KPK64839.1"/>
    </source>
</evidence>
<evidence type="ECO:0000256" key="4">
    <source>
        <dbReference type="ARBA" id="ARBA00023163"/>
    </source>
</evidence>
<dbReference type="Gene3D" id="1.10.10.10">
    <property type="entry name" value="Winged helix-like DNA-binding domain superfamily/Winged helix DNA-binding domain"/>
    <property type="match status" value="1"/>
</dbReference>
<dbReference type="CDD" id="cd06171">
    <property type="entry name" value="Sigma70_r4"/>
    <property type="match status" value="1"/>
</dbReference>
<protein>
    <recommendedName>
        <fullName evidence="9">RNA polymerase subunit sigma-24</fullName>
    </recommendedName>
</protein>
<dbReference type="Pfam" id="PF04542">
    <property type="entry name" value="Sigma70_r2"/>
    <property type="match status" value="1"/>
</dbReference>
<dbReference type="InterPro" id="IPR013325">
    <property type="entry name" value="RNA_pol_sigma_r2"/>
</dbReference>
<dbReference type="InterPro" id="IPR039425">
    <property type="entry name" value="RNA_pol_sigma-70-like"/>
</dbReference>
<keyword evidence="3" id="KW-0731">Sigma factor</keyword>
<keyword evidence="2" id="KW-0805">Transcription regulation</keyword>
<reference evidence="7 8" key="1">
    <citation type="journal article" date="2015" name="Microbiome">
        <title>Genomic resolution of linkages in carbon, nitrogen, and sulfur cycling among widespread estuary sediment bacteria.</title>
        <authorList>
            <person name="Baker B.J."/>
            <person name="Lazar C.S."/>
            <person name="Teske A.P."/>
            <person name="Dick G.J."/>
        </authorList>
    </citation>
    <scope>NUCLEOTIDE SEQUENCE [LARGE SCALE GENOMIC DNA]</scope>
    <source>
        <strain evidence="7">SM23_42</strain>
    </source>
</reference>
<dbReference type="Gene3D" id="1.10.1740.10">
    <property type="match status" value="1"/>
</dbReference>
<sequence length="173" mass="20637">MNGQEDADLVRAFKNGDEEAFDRIFEKYHVPIYSICYRFTRNDADARELTQDVFIKVHRNLRKFNERSKFFTWVYRITVNTCISFKRRNRALPPFLEAEPRRDPVGQRVRLKVAIDDALRRLPDRQRMAFILRHYQGYTFDEIGDIMGITTGAAKANHYQAVRKLRNYLKGWL</sequence>
<proteinExistence type="inferred from homology"/>
<keyword evidence="4" id="KW-0804">Transcription</keyword>
<dbReference type="GO" id="GO:0006352">
    <property type="term" value="P:DNA-templated transcription initiation"/>
    <property type="evidence" value="ECO:0007669"/>
    <property type="project" value="InterPro"/>
</dbReference>
<dbReference type="Proteomes" id="UP000051373">
    <property type="component" value="Unassembled WGS sequence"/>
</dbReference>